<dbReference type="InterPro" id="IPR003594">
    <property type="entry name" value="HATPase_dom"/>
</dbReference>
<dbReference type="SUPFAM" id="SSF47384">
    <property type="entry name" value="Homodimeric domain of signal transducing histidine kinase"/>
    <property type="match status" value="1"/>
</dbReference>
<comment type="caution">
    <text evidence="14">The sequence shown here is derived from an EMBL/GenBank/DDBJ whole genome shotgun (WGS) entry which is preliminary data.</text>
</comment>
<feature type="coiled-coil region" evidence="11">
    <location>
        <begin position="496"/>
        <end position="523"/>
    </location>
</feature>
<keyword evidence="7" id="KW-0808">Transferase</keyword>
<keyword evidence="10" id="KW-0675">Receptor</keyword>
<keyword evidence="8" id="KW-0418">Kinase</keyword>
<keyword evidence="5" id="KW-0597">Phosphoprotein</keyword>
<dbReference type="InterPro" id="IPR036097">
    <property type="entry name" value="HisK_dim/P_sf"/>
</dbReference>
<dbReference type="PANTHER" id="PTHR43304">
    <property type="entry name" value="PHYTOCHROME-LIKE PROTEIN CPH1"/>
    <property type="match status" value="1"/>
</dbReference>
<dbReference type="InterPro" id="IPR036890">
    <property type="entry name" value="HATPase_C_sf"/>
</dbReference>
<dbReference type="Pfam" id="PF08446">
    <property type="entry name" value="PAS_2"/>
    <property type="match status" value="1"/>
</dbReference>
<dbReference type="InterPro" id="IPR001294">
    <property type="entry name" value="Phytochrome"/>
</dbReference>
<evidence type="ECO:0000256" key="11">
    <source>
        <dbReference type="SAM" id="Coils"/>
    </source>
</evidence>
<dbReference type="Gene3D" id="3.30.450.20">
    <property type="entry name" value="PAS domain"/>
    <property type="match status" value="1"/>
</dbReference>
<sequence length="744" mass="84625">MQNYHNHHVDLSNCDNEPIHQIGRIQPHGFLVILDKDSLQMEQASKNISSFLPLAFEEVVGQNLSTLLSGDQPDFNPEQTGTRLLSLLGTLFTAHLHLSGTKLILECEPYVAYPDREKLRHNRILCELHNTLNQLDALVPVALAVAHTLRDILGYDRVDITKFDQEWNTDVIAESKEEHLPSFERHHFPATDIPAPARDLLRQKHVRQIPDVNAQAVEIYPYVNPDTGTPVNILRSELRNPSEIHLEYIRNTGVTATISFSIIVKNQLWGVVACHNVAPTFIDIWRRQLCDVVCKTLGNAIASIQEKRDLHQFNQYRQVEQTLIGYLNNGMTMAEGLFSQPLTLLDLTESQGVALMLEGEVTRLGQTPPEAELRELFHWLSEHVSEGVYHTRQLSTDWPAAASFKEQASGLLALEMSRYNQEYLLFFKPEITENRIWAGNPEKPMLGNGLHIHPRKSFEKWVEVIKGKSQPWSVNEVEIAQVLLKDLMAILLRNQAVALQNLNEELLLNAEQLRIKNAQLEDFAYIISHNLRSPLANIKGLHQFYVEEPSEETSAYVMDSIKRISDNIGETLDDLNVILETHLVQQLPQEEVHLEELIQKETQNLEAILEQTQAKVVQQLDVPTIYMPKLYLQSILHNFISNALKYRSPERPPVITIKSWRTENTLHLSVQDNGIGMDLEKMGGKLFGLYKVFHKTDQSKGLGLYLTKMQVKALGGTITVDSKPGVGTTFTVHFNQINYTPETR</sequence>
<dbReference type="EC" id="2.7.13.3" evidence="3"/>
<accession>A0ABP8FRR2</accession>
<dbReference type="InterPro" id="IPR003661">
    <property type="entry name" value="HisK_dim/P_dom"/>
</dbReference>
<dbReference type="PANTHER" id="PTHR43304:SF1">
    <property type="entry name" value="PAC DOMAIN-CONTAINING PROTEIN"/>
    <property type="match status" value="1"/>
</dbReference>
<dbReference type="GO" id="GO:0005524">
    <property type="term" value="F:ATP binding"/>
    <property type="evidence" value="ECO:0007669"/>
    <property type="project" value="UniProtKB-KW"/>
</dbReference>
<evidence type="ECO:0000256" key="5">
    <source>
        <dbReference type="ARBA" id="ARBA00022553"/>
    </source>
</evidence>
<keyword evidence="4" id="KW-0600">Photoreceptor protein</keyword>
<comment type="similarity">
    <text evidence="2">In the N-terminal section; belongs to the phytochrome family.</text>
</comment>
<dbReference type="InterPro" id="IPR043150">
    <property type="entry name" value="Phytochrome_PHY_sf"/>
</dbReference>
<evidence type="ECO:0000259" key="13">
    <source>
        <dbReference type="PROSITE" id="PS50109"/>
    </source>
</evidence>
<dbReference type="SUPFAM" id="SSF55874">
    <property type="entry name" value="ATPase domain of HSP90 chaperone/DNA topoisomerase II/histidine kinase"/>
    <property type="match status" value="1"/>
</dbReference>
<dbReference type="CDD" id="cd00082">
    <property type="entry name" value="HisKA"/>
    <property type="match status" value="1"/>
</dbReference>
<protein>
    <recommendedName>
        <fullName evidence="3">histidine kinase</fullName>
        <ecNumber evidence="3">2.7.13.3</ecNumber>
    </recommendedName>
</protein>
<dbReference type="SMART" id="SM00065">
    <property type="entry name" value="GAF"/>
    <property type="match status" value="1"/>
</dbReference>
<keyword evidence="14" id="KW-0547">Nucleotide-binding</keyword>
<dbReference type="RefSeq" id="WP_345167068.1">
    <property type="nucleotide sequence ID" value="NZ_BAABGX010000002.1"/>
</dbReference>
<reference evidence="15" key="1">
    <citation type="journal article" date="2019" name="Int. J. Syst. Evol. Microbiol.">
        <title>The Global Catalogue of Microorganisms (GCM) 10K type strain sequencing project: providing services to taxonomists for standard genome sequencing and annotation.</title>
        <authorList>
            <consortium name="The Broad Institute Genomics Platform"/>
            <consortium name="The Broad Institute Genome Sequencing Center for Infectious Disease"/>
            <person name="Wu L."/>
            <person name="Ma J."/>
        </authorList>
    </citation>
    <scope>NUCLEOTIDE SEQUENCE [LARGE SCALE GENOMIC DNA]</scope>
    <source>
        <strain evidence="15">JCM 17917</strain>
    </source>
</reference>
<dbReference type="InterPro" id="IPR013515">
    <property type="entry name" value="Phytochrome_cen-reg"/>
</dbReference>
<dbReference type="EMBL" id="BAABGX010000002">
    <property type="protein sequence ID" value="GAA4309607.1"/>
    <property type="molecule type" value="Genomic_DNA"/>
</dbReference>
<dbReference type="InterPro" id="IPR035965">
    <property type="entry name" value="PAS-like_dom_sf"/>
</dbReference>
<keyword evidence="11" id="KW-0175">Coiled coil</keyword>
<comment type="catalytic activity">
    <reaction evidence="1">
        <text>ATP + protein L-histidine = ADP + protein N-phospho-L-histidine.</text>
        <dbReference type="EC" id="2.7.13.3"/>
    </reaction>
</comment>
<dbReference type="InterPro" id="IPR029016">
    <property type="entry name" value="GAF-like_dom_sf"/>
</dbReference>
<evidence type="ECO:0000256" key="4">
    <source>
        <dbReference type="ARBA" id="ARBA00022543"/>
    </source>
</evidence>
<evidence type="ECO:0000256" key="2">
    <source>
        <dbReference type="ARBA" id="ARBA00006402"/>
    </source>
</evidence>
<dbReference type="InterPro" id="IPR003018">
    <property type="entry name" value="GAF"/>
</dbReference>
<dbReference type="PROSITE" id="PS50109">
    <property type="entry name" value="HIS_KIN"/>
    <property type="match status" value="1"/>
</dbReference>
<dbReference type="PRINTS" id="PR01033">
    <property type="entry name" value="PHYTOCHROME"/>
</dbReference>
<evidence type="ECO:0000256" key="6">
    <source>
        <dbReference type="ARBA" id="ARBA00022606"/>
    </source>
</evidence>
<dbReference type="Pfam" id="PF01590">
    <property type="entry name" value="GAF"/>
    <property type="match status" value="1"/>
</dbReference>
<evidence type="ECO:0000313" key="14">
    <source>
        <dbReference type="EMBL" id="GAA4309607.1"/>
    </source>
</evidence>
<feature type="domain" description="Histidine kinase" evidence="13">
    <location>
        <begin position="526"/>
        <end position="738"/>
    </location>
</feature>
<dbReference type="Gene3D" id="3.30.565.10">
    <property type="entry name" value="Histidine kinase-like ATPase, C-terminal domain"/>
    <property type="match status" value="1"/>
</dbReference>
<gene>
    <name evidence="14" type="ORF">GCM10023183_26870</name>
</gene>
<keyword evidence="14" id="KW-0067">ATP-binding</keyword>
<proteinExistence type="inferred from homology"/>
<dbReference type="Gene3D" id="3.30.450.40">
    <property type="match status" value="1"/>
</dbReference>
<dbReference type="InterPro" id="IPR005467">
    <property type="entry name" value="His_kinase_dom"/>
</dbReference>
<dbReference type="Gene3D" id="3.30.450.270">
    <property type="match status" value="1"/>
</dbReference>
<dbReference type="SUPFAM" id="SSF55781">
    <property type="entry name" value="GAF domain-like"/>
    <property type="match status" value="2"/>
</dbReference>
<dbReference type="InterPro" id="IPR052162">
    <property type="entry name" value="Sensor_kinase/Photoreceptor"/>
</dbReference>
<evidence type="ECO:0000259" key="12">
    <source>
        <dbReference type="PROSITE" id="PS50046"/>
    </source>
</evidence>
<organism evidence="14 15">
    <name type="scientific">Nibribacter koreensis</name>
    <dbReference type="NCBI Taxonomy" id="1084519"/>
    <lineage>
        <taxon>Bacteria</taxon>
        <taxon>Pseudomonadati</taxon>
        <taxon>Bacteroidota</taxon>
        <taxon>Cytophagia</taxon>
        <taxon>Cytophagales</taxon>
        <taxon>Hymenobacteraceae</taxon>
        <taxon>Nibribacter</taxon>
    </lineage>
</organism>
<evidence type="ECO:0000256" key="8">
    <source>
        <dbReference type="ARBA" id="ARBA00022777"/>
    </source>
</evidence>
<evidence type="ECO:0000256" key="7">
    <source>
        <dbReference type="ARBA" id="ARBA00022679"/>
    </source>
</evidence>
<evidence type="ECO:0000256" key="9">
    <source>
        <dbReference type="ARBA" id="ARBA00022991"/>
    </source>
</evidence>
<dbReference type="Gene3D" id="1.10.287.130">
    <property type="match status" value="1"/>
</dbReference>
<dbReference type="Pfam" id="PF00360">
    <property type="entry name" value="PHY"/>
    <property type="match status" value="1"/>
</dbReference>
<dbReference type="Pfam" id="PF02518">
    <property type="entry name" value="HATPase_c"/>
    <property type="match status" value="1"/>
</dbReference>
<dbReference type="InterPro" id="IPR013654">
    <property type="entry name" value="PAS_2"/>
</dbReference>
<feature type="domain" description="Phytochrome chromophore attachment site" evidence="12">
    <location>
        <begin position="137"/>
        <end position="295"/>
    </location>
</feature>
<dbReference type="SUPFAM" id="SSF55785">
    <property type="entry name" value="PYP-like sensor domain (PAS domain)"/>
    <property type="match status" value="1"/>
</dbReference>
<keyword evidence="15" id="KW-1185">Reference proteome</keyword>
<evidence type="ECO:0000256" key="10">
    <source>
        <dbReference type="ARBA" id="ARBA00023170"/>
    </source>
</evidence>
<evidence type="ECO:0000256" key="1">
    <source>
        <dbReference type="ARBA" id="ARBA00000085"/>
    </source>
</evidence>
<dbReference type="InterPro" id="IPR016132">
    <property type="entry name" value="Phyto_chromo_attachment"/>
</dbReference>
<dbReference type="PROSITE" id="PS50046">
    <property type="entry name" value="PHYTOCHROME_2"/>
    <property type="match status" value="1"/>
</dbReference>
<keyword evidence="6" id="KW-0716">Sensory transduction</keyword>
<name>A0ABP8FRR2_9BACT</name>
<dbReference type="Proteomes" id="UP001501844">
    <property type="component" value="Unassembled WGS sequence"/>
</dbReference>
<dbReference type="SMART" id="SM00387">
    <property type="entry name" value="HATPase_c"/>
    <property type="match status" value="1"/>
</dbReference>
<evidence type="ECO:0000256" key="3">
    <source>
        <dbReference type="ARBA" id="ARBA00012438"/>
    </source>
</evidence>
<keyword evidence="9" id="KW-0157">Chromophore</keyword>
<evidence type="ECO:0000313" key="15">
    <source>
        <dbReference type="Proteomes" id="UP001501844"/>
    </source>
</evidence>